<evidence type="ECO:0000256" key="12">
    <source>
        <dbReference type="ARBA" id="ARBA00022989"/>
    </source>
</evidence>
<feature type="transmembrane region" description="Helical" evidence="17">
    <location>
        <begin position="334"/>
        <end position="357"/>
    </location>
</feature>
<evidence type="ECO:0000313" key="19">
    <source>
        <dbReference type="EMBL" id="UOF90024.1"/>
    </source>
</evidence>
<feature type="transmembrane region" description="Helical" evidence="17">
    <location>
        <begin position="180"/>
        <end position="202"/>
    </location>
</feature>
<dbReference type="SFLD" id="SFLDS00003">
    <property type="entry name" value="Haloacid_Dehalogenase"/>
    <property type="match status" value="1"/>
</dbReference>
<name>A0ABY4CI38_9BACL</name>
<feature type="transmembrane region" description="Helical" evidence="17">
    <location>
        <begin position="90"/>
        <end position="109"/>
    </location>
</feature>
<dbReference type="Gene3D" id="2.70.150.10">
    <property type="entry name" value="Calcium-transporting ATPase, cytoplasmic transduction domain A"/>
    <property type="match status" value="1"/>
</dbReference>
<dbReference type="Pfam" id="PF00702">
    <property type="entry name" value="Hydrolase"/>
    <property type="match status" value="1"/>
</dbReference>
<dbReference type="PROSITE" id="PS50846">
    <property type="entry name" value="HMA_2"/>
    <property type="match status" value="1"/>
</dbReference>
<dbReference type="NCBIfam" id="TIGR01525">
    <property type="entry name" value="ATPase-IB_hvy"/>
    <property type="match status" value="1"/>
</dbReference>
<keyword evidence="9" id="KW-0187">Copper transport</keyword>
<keyword evidence="5" id="KW-0597">Phosphoprotein</keyword>
<accession>A0ABY4CI38</accession>
<evidence type="ECO:0000256" key="17">
    <source>
        <dbReference type="RuleBase" id="RU362081"/>
    </source>
</evidence>
<dbReference type="InterPro" id="IPR044492">
    <property type="entry name" value="P_typ_ATPase_HD_dom"/>
</dbReference>
<evidence type="ECO:0000256" key="2">
    <source>
        <dbReference type="ARBA" id="ARBA00006024"/>
    </source>
</evidence>
<evidence type="ECO:0000256" key="4">
    <source>
        <dbReference type="ARBA" id="ARBA00022448"/>
    </source>
</evidence>
<dbReference type="InterPro" id="IPR036163">
    <property type="entry name" value="HMA_dom_sf"/>
</dbReference>
<keyword evidence="12 17" id="KW-1133">Transmembrane helix</keyword>
<feature type="transmembrane region" description="Helical" evidence="17">
    <location>
        <begin position="363"/>
        <end position="391"/>
    </location>
</feature>
<dbReference type="EC" id="7.2.2.8" evidence="3"/>
<reference evidence="19" key="1">
    <citation type="submission" date="2021-12" db="EMBL/GenBank/DDBJ databases">
        <title>Alicyclobacillaceae gen. nov., sp. nov., isolated from chalcocite enrichment system.</title>
        <authorList>
            <person name="Jiang Z."/>
        </authorList>
    </citation>
    <scope>NUCLEOTIDE SEQUENCE</scope>
    <source>
        <strain evidence="19">MYW30-H2</strain>
    </source>
</reference>
<keyword evidence="15 17" id="KW-0472">Membrane</keyword>
<feature type="transmembrane region" description="Helical" evidence="17">
    <location>
        <begin position="121"/>
        <end position="140"/>
    </location>
</feature>
<dbReference type="Gene3D" id="3.30.70.100">
    <property type="match status" value="1"/>
</dbReference>
<keyword evidence="17" id="KW-1003">Cell membrane</keyword>
<dbReference type="PRINTS" id="PR00120">
    <property type="entry name" value="HATPASE"/>
</dbReference>
<evidence type="ECO:0000313" key="21">
    <source>
        <dbReference type="Proteomes" id="UP000830167"/>
    </source>
</evidence>
<evidence type="ECO:0000256" key="9">
    <source>
        <dbReference type="ARBA" id="ARBA00022796"/>
    </source>
</evidence>
<dbReference type="InterPro" id="IPR023298">
    <property type="entry name" value="ATPase_P-typ_TM_dom_sf"/>
</dbReference>
<feature type="domain" description="HMA" evidence="18">
    <location>
        <begin position="2"/>
        <end position="68"/>
    </location>
</feature>
<evidence type="ECO:0000256" key="5">
    <source>
        <dbReference type="ARBA" id="ARBA00022553"/>
    </source>
</evidence>
<gene>
    <name evidence="20" type="ORF">LSG31_09320</name>
    <name evidence="19" type="ORF">LSG31_19490</name>
</gene>
<dbReference type="SUPFAM" id="SSF81665">
    <property type="entry name" value="Calcium ATPase, transmembrane domain M"/>
    <property type="match status" value="1"/>
</dbReference>
<dbReference type="Pfam" id="PF00403">
    <property type="entry name" value="HMA"/>
    <property type="match status" value="1"/>
</dbReference>
<dbReference type="Gene3D" id="3.40.1110.10">
    <property type="entry name" value="Calcium-transporting ATPase, cytoplasmic domain N"/>
    <property type="match status" value="1"/>
</dbReference>
<evidence type="ECO:0000256" key="16">
    <source>
        <dbReference type="ARBA" id="ARBA00049289"/>
    </source>
</evidence>
<dbReference type="InterPro" id="IPR006121">
    <property type="entry name" value="HMA_dom"/>
</dbReference>
<dbReference type="NCBIfam" id="TIGR01511">
    <property type="entry name" value="ATPase-IB1_Cu"/>
    <property type="match status" value="1"/>
</dbReference>
<feature type="transmembrane region" description="Helical" evidence="17">
    <location>
        <begin position="679"/>
        <end position="698"/>
    </location>
</feature>
<evidence type="ECO:0000256" key="11">
    <source>
        <dbReference type="ARBA" id="ARBA00022967"/>
    </source>
</evidence>
<dbReference type="Pfam" id="PF00122">
    <property type="entry name" value="E1-E2_ATPase"/>
    <property type="match status" value="1"/>
</dbReference>
<dbReference type="PANTHER" id="PTHR43520">
    <property type="entry name" value="ATP7, ISOFORM B"/>
    <property type="match status" value="1"/>
</dbReference>
<keyword evidence="4" id="KW-0813">Transport</keyword>
<dbReference type="SUPFAM" id="SSF55008">
    <property type="entry name" value="HMA, heavy metal-associated domain"/>
    <property type="match status" value="1"/>
</dbReference>
<dbReference type="Gene3D" id="3.40.50.1000">
    <property type="entry name" value="HAD superfamily/HAD-like"/>
    <property type="match status" value="1"/>
</dbReference>
<dbReference type="CDD" id="cd00371">
    <property type="entry name" value="HMA"/>
    <property type="match status" value="1"/>
</dbReference>
<evidence type="ECO:0000256" key="13">
    <source>
        <dbReference type="ARBA" id="ARBA00023008"/>
    </source>
</evidence>
<keyword evidence="21" id="KW-1185">Reference proteome</keyword>
<feature type="transmembrane region" description="Helical" evidence="17">
    <location>
        <begin position="152"/>
        <end position="174"/>
    </location>
</feature>
<organism evidence="19 21">
    <name type="scientific">Fodinisporobacter ferrooxydans</name>
    <dbReference type="NCBI Taxonomy" id="2901836"/>
    <lineage>
        <taxon>Bacteria</taxon>
        <taxon>Bacillati</taxon>
        <taxon>Bacillota</taxon>
        <taxon>Bacilli</taxon>
        <taxon>Bacillales</taxon>
        <taxon>Alicyclobacillaceae</taxon>
        <taxon>Fodinisporobacter</taxon>
    </lineage>
</organism>
<evidence type="ECO:0000256" key="14">
    <source>
        <dbReference type="ARBA" id="ARBA00023065"/>
    </source>
</evidence>
<keyword evidence="11" id="KW-1278">Translocase</keyword>
<keyword evidence="14" id="KW-0406">Ion transport</keyword>
<dbReference type="SFLD" id="SFLDG00002">
    <property type="entry name" value="C1.7:_P-type_atpase_like"/>
    <property type="match status" value="1"/>
</dbReference>
<dbReference type="InterPro" id="IPR059000">
    <property type="entry name" value="ATPase_P-type_domA"/>
</dbReference>
<dbReference type="PRINTS" id="PR00119">
    <property type="entry name" value="CATATPASE"/>
</dbReference>
<dbReference type="InterPro" id="IPR036412">
    <property type="entry name" value="HAD-like_sf"/>
</dbReference>
<protein>
    <recommendedName>
        <fullName evidence="3">P-type Cu(+) transporter</fullName>
        <ecNumber evidence="3">7.2.2.8</ecNumber>
    </recommendedName>
</protein>
<dbReference type="EMBL" id="CP089291">
    <property type="protein sequence ID" value="UOF92338.1"/>
    <property type="molecule type" value="Genomic_DNA"/>
</dbReference>
<dbReference type="RefSeq" id="WP_347436717.1">
    <property type="nucleotide sequence ID" value="NZ_CP089291.1"/>
</dbReference>
<evidence type="ECO:0000256" key="8">
    <source>
        <dbReference type="ARBA" id="ARBA00022741"/>
    </source>
</evidence>
<dbReference type="SUPFAM" id="SSF56784">
    <property type="entry name" value="HAD-like"/>
    <property type="match status" value="1"/>
</dbReference>
<evidence type="ECO:0000256" key="10">
    <source>
        <dbReference type="ARBA" id="ARBA00022840"/>
    </source>
</evidence>
<evidence type="ECO:0000256" key="3">
    <source>
        <dbReference type="ARBA" id="ARBA00012517"/>
    </source>
</evidence>
<dbReference type="EMBL" id="CP089291">
    <property type="protein sequence ID" value="UOF90024.1"/>
    <property type="molecule type" value="Genomic_DNA"/>
</dbReference>
<evidence type="ECO:0000259" key="18">
    <source>
        <dbReference type="PROSITE" id="PS50846"/>
    </source>
</evidence>
<proteinExistence type="inferred from homology"/>
<dbReference type="InterPro" id="IPR023299">
    <property type="entry name" value="ATPase_P-typ_cyto_dom_N"/>
</dbReference>
<comment type="subcellular location">
    <subcellularLocation>
        <location evidence="17">Cell membrane</location>
    </subcellularLocation>
    <subcellularLocation>
        <location evidence="1">Endomembrane system</location>
        <topology evidence="1">Multi-pass membrane protein</topology>
    </subcellularLocation>
</comment>
<sequence>MSKLHLKVGGMHCSLCTQSVQRALVRLDGVSDAQVSLAHQEVLIDYDPGRVRIDTMTQTLYQLGYTSREPNRADVFAVEKQELNNARRTAIHVGILVALATIWMVLRFWLGHSMIFDVGQAAFAIISTLGPASFVFRNAFQSVRRGIVNQDVLAAAAAAAGLVGGALGLIWPAFPSSAFFGATTFVLAFHGVGGFASVLVHVRASQSVQKLLSLQPATATRLDPTGCEEMVPVDSLALADHVRVRPGERIPVDGKIVQGVSSVDQQLVTGEPLPVDTQPGDEVIGGSLNGNGSLIIEVTRIGEDSFLQRVANQVTEARVMKPGILRLVDRILNIYVPTVLILALIGGLLWVVASWVFEGHPLWVRAGFTVLSVLVMGYPCALGMATPLAIIRASGEAAERGILMRSGEAFQVFRLVDTIVFDKTGTLTEGKPQLASVWTLNGDEDTVLSLAASADWASEHPVAKAIVSAAKEQGLPIQSMNHFHALPGRGIEARIEDQEVLIGTERLMTERGLNDLKEAREWIAEQQWHGRTIVFVAYNGKVAGAISVSDRIKPDAKSVLASLKKLKISAILATGDHQQAASAVAEELGITDVHAQLLPEDKLSFVRQLQREGRRVAFIGDGINDAPSLMQADVGIAIGTGTDIAIDAADVVLPGQRLKAVLEAHILARTSYAMTVRNVLLALSVNGIGVVASLSGFVHPLWAMLAMAFSLVVVLGHTLFSRFALGEPQNPANLS</sequence>
<comment type="catalytic activity">
    <reaction evidence="16">
        <text>Cu(+)(in) + ATP + H2O = Cu(+)(out) + ADP + phosphate + H(+)</text>
        <dbReference type="Rhea" id="RHEA:25792"/>
        <dbReference type="ChEBI" id="CHEBI:15377"/>
        <dbReference type="ChEBI" id="CHEBI:15378"/>
        <dbReference type="ChEBI" id="CHEBI:30616"/>
        <dbReference type="ChEBI" id="CHEBI:43474"/>
        <dbReference type="ChEBI" id="CHEBI:49552"/>
        <dbReference type="ChEBI" id="CHEBI:456216"/>
        <dbReference type="EC" id="7.2.2.8"/>
    </reaction>
</comment>
<dbReference type="PROSITE" id="PS00154">
    <property type="entry name" value="ATPASE_E1_E2"/>
    <property type="match status" value="1"/>
</dbReference>
<dbReference type="InterPro" id="IPR001757">
    <property type="entry name" value="P_typ_ATPase"/>
</dbReference>
<keyword evidence="6 17" id="KW-0812">Transmembrane</keyword>
<evidence type="ECO:0000313" key="20">
    <source>
        <dbReference type="EMBL" id="UOF92338.1"/>
    </source>
</evidence>
<dbReference type="InterPro" id="IPR008250">
    <property type="entry name" value="ATPase_P-typ_transduc_dom_A_sf"/>
</dbReference>
<dbReference type="InterPro" id="IPR027256">
    <property type="entry name" value="P-typ_ATPase_IB"/>
</dbReference>
<dbReference type="SUPFAM" id="SSF81653">
    <property type="entry name" value="Calcium ATPase, transduction domain A"/>
    <property type="match status" value="1"/>
</dbReference>
<keyword evidence="13" id="KW-0186">Copper</keyword>
<keyword evidence="8 17" id="KW-0547">Nucleotide-binding</keyword>
<comment type="similarity">
    <text evidence="2 17">Belongs to the cation transport ATPase (P-type) (TC 3.A.3) family. Type IB subfamily.</text>
</comment>
<dbReference type="InterPro" id="IPR023214">
    <property type="entry name" value="HAD_sf"/>
</dbReference>
<evidence type="ECO:0000256" key="15">
    <source>
        <dbReference type="ARBA" id="ARBA00023136"/>
    </source>
</evidence>
<evidence type="ECO:0000256" key="6">
    <source>
        <dbReference type="ARBA" id="ARBA00022692"/>
    </source>
</evidence>
<dbReference type="NCBIfam" id="TIGR01494">
    <property type="entry name" value="ATPase_P-type"/>
    <property type="match status" value="1"/>
</dbReference>
<keyword evidence="10 17" id="KW-0067">ATP-binding</keyword>
<evidence type="ECO:0000256" key="7">
    <source>
        <dbReference type="ARBA" id="ARBA00022723"/>
    </source>
</evidence>
<dbReference type="SFLD" id="SFLDF00027">
    <property type="entry name" value="p-type_atpase"/>
    <property type="match status" value="1"/>
</dbReference>
<feature type="transmembrane region" description="Helical" evidence="17">
    <location>
        <begin position="704"/>
        <end position="725"/>
    </location>
</feature>
<dbReference type="PANTHER" id="PTHR43520:SF8">
    <property type="entry name" value="P-TYPE CU(+) TRANSPORTER"/>
    <property type="match status" value="1"/>
</dbReference>
<dbReference type="Proteomes" id="UP000830167">
    <property type="component" value="Chromosome"/>
</dbReference>
<dbReference type="InterPro" id="IPR018303">
    <property type="entry name" value="ATPase_P-typ_P_site"/>
</dbReference>
<evidence type="ECO:0000256" key="1">
    <source>
        <dbReference type="ARBA" id="ARBA00004127"/>
    </source>
</evidence>
<keyword evidence="7 17" id="KW-0479">Metal-binding</keyword>